<feature type="domain" description="Transposase InsH N-terminal" evidence="2">
    <location>
        <begin position="19"/>
        <end position="106"/>
    </location>
</feature>
<gene>
    <name evidence="4" type="ORF">LCGC14_1419900</name>
</gene>
<reference evidence="4" key="1">
    <citation type="journal article" date="2015" name="Nature">
        <title>Complex archaea that bridge the gap between prokaryotes and eukaryotes.</title>
        <authorList>
            <person name="Spang A."/>
            <person name="Saw J.H."/>
            <person name="Jorgensen S.L."/>
            <person name="Zaremba-Niedzwiedzka K."/>
            <person name="Martijn J."/>
            <person name="Lind A.E."/>
            <person name="van Eijk R."/>
            <person name="Schleper C."/>
            <person name="Guy L."/>
            <person name="Ettema T.J."/>
        </authorList>
    </citation>
    <scope>NUCLEOTIDE SEQUENCE</scope>
</reference>
<dbReference type="InterPro" id="IPR025668">
    <property type="entry name" value="Tnp_DDE_dom"/>
</dbReference>
<dbReference type="PANTHER" id="PTHR33408">
    <property type="entry name" value="TRANSPOSASE"/>
    <property type="match status" value="1"/>
</dbReference>
<comment type="caution">
    <text evidence="4">The sequence shown here is derived from an EMBL/GenBank/DDBJ whole genome shotgun (WGS) entry which is preliminary data.</text>
</comment>
<evidence type="ECO:0000259" key="2">
    <source>
        <dbReference type="Pfam" id="PF05598"/>
    </source>
</evidence>
<dbReference type="Pfam" id="PF05598">
    <property type="entry name" value="DUF772"/>
    <property type="match status" value="1"/>
</dbReference>
<evidence type="ECO:0000256" key="1">
    <source>
        <dbReference type="SAM" id="MobiDB-lite"/>
    </source>
</evidence>
<dbReference type="PANTHER" id="PTHR33408:SF2">
    <property type="entry name" value="TRANSPOSASE DDE DOMAIN-CONTAINING PROTEIN"/>
    <property type="match status" value="1"/>
</dbReference>
<feature type="domain" description="Transposase DDE" evidence="3">
    <location>
        <begin position="349"/>
        <end position="474"/>
    </location>
</feature>
<accession>A0A0F9M782</accession>
<name>A0A0F9M782_9ZZZZ</name>
<evidence type="ECO:0008006" key="5">
    <source>
        <dbReference type="Google" id="ProtNLM"/>
    </source>
</evidence>
<sequence length="490" mass="56400">MPVRPYDQEQQFLLPPAVNEWIDKDHPARFFSEMVERLDISGFQEIKTEGRPRFDTRMMLKVVLWGYANGVRASRKLDERLMADVVYMWLAGLEKPDFRTICLFRKSNLEKMNHLFGEVILLARTLGLIKLGIIAVDGTKVRANVSVESFKSVKDWEKELQKARELAKKILSEAEEADLADDRKYGENSRGDELPEGLKDAKERIKKIEELIKQRKEDKSSQEQKISSTEPESKFMHHKNGSMPAYNGEVAVTKDQIIVHSDVTTEPVDTNQLTPALDSIKETCGKKPKRILADAGYNSGKNCRELEDRKIDGYIPASSEENIGKDMKRDTGLYTKDEFKYDEQKNCYVCPAGEELTVQSRRHLKTKYSDKWITVYGSEGKCLSCQQRQKCIKENNKAGRTITRGEFEAERLRMQQKLKTEKGRKLYRKRKGMVEPVIGQIKVVGNFIRFMLRGLIGAKIEWKWATIAHNLLKITRKMVKGEVKMLVIPS</sequence>
<organism evidence="4">
    <name type="scientific">marine sediment metagenome</name>
    <dbReference type="NCBI Taxonomy" id="412755"/>
    <lineage>
        <taxon>unclassified sequences</taxon>
        <taxon>metagenomes</taxon>
        <taxon>ecological metagenomes</taxon>
    </lineage>
</organism>
<dbReference type="Pfam" id="PF13751">
    <property type="entry name" value="DDE_Tnp_1_6"/>
    <property type="match status" value="1"/>
</dbReference>
<feature type="compositionally biased region" description="Basic and acidic residues" evidence="1">
    <location>
        <begin position="213"/>
        <end position="222"/>
    </location>
</feature>
<dbReference type="NCBIfam" id="NF033551">
    <property type="entry name" value="transpos_IS1182"/>
    <property type="match status" value="1"/>
</dbReference>
<protein>
    <recommendedName>
        <fullName evidence="5">Transposase DDE domain-containing protein</fullName>
    </recommendedName>
</protein>
<dbReference type="AlphaFoldDB" id="A0A0F9M782"/>
<dbReference type="InterPro" id="IPR047629">
    <property type="entry name" value="IS1182_transpos"/>
</dbReference>
<dbReference type="InterPro" id="IPR008490">
    <property type="entry name" value="Transposase_InsH_N"/>
</dbReference>
<evidence type="ECO:0000313" key="4">
    <source>
        <dbReference type="EMBL" id="KKM72505.1"/>
    </source>
</evidence>
<evidence type="ECO:0000259" key="3">
    <source>
        <dbReference type="Pfam" id="PF13751"/>
    </source>
</evidence>
<dbReference type="EMBL" id="LAZR01009457">
    <property type="protein sequence ID" value="KKM72505.1"/>
    <property type="molecule type" value="Genomic_DNA"/>
</dbReference>
<proteinExistence type="predicted"/>
<feature type="region of interest" description="Disordered" evidence="1">
    <location>
        <begin position="213"/>
        <end position="239"/>
    </location>
</feature>